<name>A0A8H5FGI0_9AGAR</name>
<evidence type="ECO:0000313" key="2">
    <source>
        <dbReference type="Proteomes" id="UP000541558"/>
    </source>
</evidence>
<gene>
    <name evidence="1" type="ORF">D9611_009628</name>
</gene>
<comment type="caution">
    <text evidence="1">The sequence shown here is derived from an EMBL/GenBank/DDBJ whole genome shotgun (WGS) entry which is preliminary data.</text>
</comment>
<dbReference type="Gene3D" id="3.40.630.30">
    <property type="match status" value="1"/>
</dbReference>
<sequence length="172" mass="19118">MRGVGQVIAGPISQRSSLTAEVPSKESSGLRIRFLNWFYNTLSHWVRKLTYTNEALKRRAECDTKMKPVIADKLGDRAKDMIYIPLVVTEPESQGRGYSKALLSTVTASAVRTSCVLIHTNSPTTAKNRLRKIESAIFKATGACFLTADTVKYTWRGSFRNARSYGLAALQI</sequence>
<proteinExistence type="predicted"/>
<dbReference type="AlphaFoldDB" id="A0A8H5FGI0"/>
<dbReference type="InterPro" id="IPR016181">
    <property type="entry name" value="Acyl_CoA_acyltransferase"/>
</dbReference>
<dbReference type="OrthoDB" id="2744543at2759"/>
<organism evidence="1 2">
    <name type="scientific">Ephemerocybe angulata</name>
    <dbReference type="NCBI Taxonomy" id="980116"/>
    <lineage>
        <taxon>Eukaryota</taxon>
        <taxon>Fungi</taxon>
        <taxon>Dikarya</taxon>
        <taxon>Basidiomycota</taxon>
        <taxon>Agaricomycotina</taxon>
        <taxon>Agaricomycetes</taxon>
        <taxon>Agaricomycetidae</taxon>
        <taxon>Agaricales</taxon>
        <taxon>Agaricineae</taxon>
        <taxon>Psathyrellaceae</taxon>
        <taxon>Ephemerocybe</taxon>
    </lineage>
</organism>
<keyword evidence="2" id="KW-1185">Reference proteome</keyword>
<dbReference type="EMBL" id="JAACJK010000060">
    <property type="protein sequence ID" value="KAF5335727.1"/>
    <property type="molecule type" value="Genomic_DNA"/>
</dbReference>
<accession>A0A8H5FGI0</accession>
<protein>
    <submittedName>
        <fullName evidence="1">Uncharacterized protein</fullName>
    </submittedName>
</protein>
<reference evidence="1 2" key="1">
    <citation type="journal article" date="2020" name="ISME J.">
        <title>Uncovering the hidden diversity of litter-decomposition mechanisms in mushroom-forming fungi.</title>
        <authorList>
            <person name="Floudas D."/>
            <person name="Bentzer J."/>
            <person name="Ahren D."/>
            <person name="Johansson T."/>
            <person name="Persson P."/>
            <person name="Tunlid A."/>
        </authorList>
    </citation>
    <scope>NUCLEOTIDE SEQUENCE [LARGE SCALE GENOMIC DNA]</scope>
    <source>
        <strain evidence="1 2">CBS 175.51</strain>
    </source>
</reference>
<dbReference type="Proteomes" id="UP000541558">
    <property type="component" value="Unassembled WGS sequence"/>
</dbReference>
<evidence type="ECO:0000313" key="1">
    <source>
        <dbReference type="EMBL" id="KAF5335727.1"/>
    </source>
</evidence>
<dbReference type="SUPFAM" id="SSF55729">
    <property type="entry name" value="Acyl-CoA N-acyltransferases (Nat)"/>
    <property type="match status" value="1"/>
</dbReference>